<dbReference type="AlphaFoldDB" id="A0A1H6F9M0"/>
<dbReference type="GO" id="GO:0003677">
    <property type="term" value="F:DNA binding"/>
    <property type="evidence" value="ECO:0007669"/>
    <property type="project" value="UniProtKB-KW"/>
</dbReference>
<evidence type="ECO:0000256" key="3">
    <source>
        <dbReference type="ARBA" id="ARBA00023291"/>
    </source>
</evidence>
<accession>A0A1H6F9M0</accession>
<dbReference type="Pfam" id="PF01058">
    <property type="entry name" value="Oxidored_q6"/>
    <property type="match status" value="1"/>
</dbReference>
<dbReference type="GO" id="GO:0047985">
    <property type="term" value="F:hydrogen dehydrogenase activity"/>
    <property type="evidence" value="ECO:0007669"/>
    <property type="project" value="UniProtKB-EC"/>
</dbReference>
<dbReference type="GO" id="GO:0051538">
    <property type="term" value="F:3 iron, 4 sulfur cluster binding"/>
    <property type="evidence" value="ECO:0007669"/>
    <property type="project" value="UniProtKB-KW"/>
</dbReference>
<dbReference type="Proteomes" id="UP000236724">
    <property type="component" value="Unassembled WGS sequence"/>
</dbReference>
<evidence type="ECO:0000313" key="5">
    <source>
        <dbReference type="EMBL" id="SEH05846.1"/>
    </source>
</evidence>
<dbReference type="PANTHER" id="PTHR42845:SF3">
    <property type="entry name" value="CYTOSOLIC NIFE-HYDROGENASE, DELTA SUBUNIT"/>
    <property type="match status" value="1"/>
</dbReference>
<keyword evidence="3" id="KW-0408">Iron</keyword>
<name>A0A1H6F9M0_9GAMM</name>
<dbReference type="SUPFAM" id="SSF56770">
    <property type="entry name" value="HydA/Nqo6-like"/>
    <property type="match status" value="1"/>
</dbReference>
<dbReference type="RefSeq" id="WP_103919712.1">
    <property type="nucleotide sequence ID" value="NZ_FMSV02000394.1"/>
</dbReference>
<keyword evidence="2 5" id="KW-0560">Oxidoreductase</keyword>
<keyword evidence="3" id="KW-0411">Iron-sulfur</keyword>
<dbReference type="Gene3D" id="3.40.50.700">
    <property type="entry name" value="NADH:ubiquinone oxidoreductase-like, 20kDa subunit"/>
    <property type="match status" value="1"/>
</dbReference>
<sequence>MNTQKPCLAVHKFSSCDGCQLALLNLGEPLLDLAELIDIIHFAEAGPMAPDRYADIALVEGSVATEEDLQRIQSIRANTGFLISIGACATSGGVQALRNMTDSNHWIKAIYAKPEYISLLQDSTPIAQHVHVDFEIWGCPVNSEQVVTAVRDLLSGVKPAKEPAALCLECKRAGYSCVLVSKNEPCMGPVTLGGCGALCPSLGRACYSCYGPAELVNDAALSQRFTQAGLSSTAIKQRFHLMNSQAPAFEQAGQKAQSMGK</sequence>
<proteinExistence type="predicted"/>
<reference evidence="5 6" key="1">
    <citation type="submission" date="2016-10" db="EMBL/GenBank/DDBJ databases">
        <authorList>
            <person name="de Groot N.N."/>
        </authorList>
    </citation>
    <scope>NUCLEOTIDE SEQUENCE [LARGE SCALE GENOMIC DNA]</scope>
    <source>
        <strain evidence="5">MBHS1</strain>
    </source>
</reference>
<evidence type="ECO:0000313" key="6">
    <source>
        <dbReference type="Proteomes" id="UP000236724"/>
    </source>
</evidence>
<keyword evidence="3" id="KW-0003">3Fe-4S</keyword>
<gene>
    <name evidence="5" type="primary">hoxY</name>
    <name evidence="5" type="ORF">MBHS_01701</name>
</gene>
<comment type="cofactor">
    <cofactor evidence="1">
        <name>[3Fe-4S] cluster</name>
        <dbReference type="ChEBI" id="CHEBI:21137"/>
    </cofactor>
</comment>
<evidence type="ECO:0000259" key="4">
    <source>
        <dbReference type="Pfam" id="PF01058"/>
    </source>
</evidence>
<dbReference type="PANTHER" id="PTHR42845">
    <property type="entry name" value="COENZYME F420-REDUCING HYDROGENASE, GAMMA SUBUNIT"/>
    <property type="match status" value="1"/>
</dbReference>
<dbReference type="InterPro" id="IPR006137">
    <property type="entry name" value="NADH_UbQ_OxRdtase-like_20kDa"/>
</dbReference>
<dbReference type="InterPro" id="IPR051349">
    <property type="entry name" value="Hydrogenase_assoc-protein"/>
</dbReference>
<dbReference type="InterPro" id="IPR037024">
    <property type="entry name" value="NiFe_Hase_small_N_sf"/>
</dbReference>
<keyword evidence="3" id="KW-0479">Metal-binding</keyword>
<protein>
    <submittedName>
        <fullName evidence="5">NAD-reducing hydrogenase HoxS subunit delta</fullName>
        <ecNumber evidence="5">1.12.1.2</ecNumber>
    </submittedName>
</protein>
<keyword evidence="6" id="KW-1185">Reference proteome</keyword>
<evidence type="ECO:0000256" key="2">
    <source>
        <dbReference type="ARBA" id="ARBA00023002"/>
    </source>
</evidence>
<feature type="domain" description="NADH:ubiquinone oxidoreductase-like 20kDa subunit" evidence="4">
    <location>
        <begin position="16"/>
        <end position="152"/>
    </location>
</feature>
<evidence type="ECO:0000256" key="1">
    <source>
        <dbReference type="ARBA" id="ARBA00001927"/>
    </source>
</evidence>
<organism evidence="5 6">
    <name type="scientific">Candidatus Venteria ishoeyi</name>
    <dbReference type="NCBI Taxonomy" id="1899563"/>
    <lineage>
        <taxon>Bacteria</taxon>
        <taxon>Pseudomonadati</taxon>
        <taxon>Pseudomonadota</taxon>
        <taxon>Gammaproteobacteria</taxon>
        <taxon>Thiotrichales</taxon>
        <taxon>Thiotrichaceae</taxon>
        <taxon>Venteria</taxon>
    </lineage>
</organism>
<dbReference type="EC" id="1.12.1.2" evidence="5"/>
<dbReference type="OrthoDB" id="9787729at2"/>
<dbReference type="EMBL" id="FMSV02000394">
    <property type="protein sequence ID" value="SEH05846.1"/>
    <property type="molecule type" value="Genomic_DNA"/>
</dbReference>
<keyword evidence="5" id="KW-0371">Homeobox</keyword>